<feature type="region of interest" description="Disordered" evidence="1">
    <location>
        <begin position="81"/>
        <end position="106"/>
    </location>
</feature>
<sequence>MYPAVMEVIPEDDYILRVVFDNGETGFLDMKPLLEFGVFQKLKDRDAFKRVKVSFDTLEWDCGADLDPEYVYQKCTATEPAMKSVGPTDRPEADSAVGESGEKYGR</sequence>
<protein>
    <submittedName>
        <fullName evidence="2">DUF2442 domain-containing protein</fullName>
    </submittedName>
</protein>
<dbReference type="InterPro" id="IPR018841">
    <property type="entry name" value="DUF2442"/>
</dbReference>
<dbReference type="Pfam" id="PF10387">
    <property type="entry name" value="DUF2442"/>
    <property type="match status" value="1"/>
</dbReference>
<evidence type="ECO:0000313" key="2">
    <source>
        <dbReference type="EMBL" id="QWV96380.1"/>
    </source>
</evidence>
<proteinExistence type="predicted"/>
<reference evidence="2 3" key="1">
    <citation type="submission" date="2021-06" db="EMBL/GenBank/DDBJ databases">
        <title>Gemonas diversity in paddy soil.</title>
        <authorList>
            <person name="Liu G."/>
        </authorList>
    </citation>
    <scope>NUCLEOTIDE SEQUENCE [LARGE SCALE GENOMIC DNA]</scope>
    <source>
        <strain evidence="2 3">RG29</strain>
    </source>
</reference>
<name>A0ABX8JDC6_9BACT</name>
<gene>
    <name evidence="2" type="ORF">KP005_13485</name>
</gene>
<dbReference type="EMBL" id="CP076724">
    <property type="protein sequence ID" value="QWV96380.1"/>
    <property type="molecule type" value="Genomic_DNA"/>
</dbReference>
<organism evidence="2 3">
    <name type="scientific">Geomonas diazotrophica</name>
    <dbReference type="NCBI Taxonomy" id="2843197"/>
    <lineage>
        <taxon>Bacteria</taxon>
        <taxon>Pseudomonadati</taxon>
        <taxon>Thermodesulfobacteriota</taxon>
        <taxon>Desulfuromonadia</taxon>
        <taxon>Geobacterales</taxon>
        <taxon>Geobacteraceae</taxon>
        <taxon>Geomonas</taxon>
    </lineage>
</organism>
<dbReference type="Proteomes" id="UP000683493">
    <property type="component" value="Chromosome"/>
</dbReference>
<keyword evidence="3" id="KW-1185">Reference proteome</keyword>
<accession>A0ABX8JDC6</accession>
<evidence type="ECO:0000313" key="3">
    <source>
        <dbReference type="Proteomes" id="UP000683493"/>
    </source>
</evidence>
<evidence type="ECO:0000256" key="1">
    <source>
        <dbReference type="SAM" id="MobiDB-lite"/>
    </source>
</evidence>